<keyword evidence="2" id="KW-0732">Signal</keyword>
<organism evidence="3 4">
    <name type="scientific">Thalictrum thalictroides</name>
    <name type="common">Rue-anemone</name>
    <name type="synonym">Anemone thalictroides</name>
    <dbReference type="NCBI Taxonomy" id="46969"/>
    <lineage>
        <taxon>Eukaryota</taxon>
        <taxon>Viridiplantae</taxon>
        <taxon>Streptophyta</taxon>
        <taxon>Embryophyta</taxon>
        <taxon>Tracheophyta</taxon>
        <taxon>Spermatophyta</taxon>
        <taxon>Magnoliopsida</taxon>
        <taxon>Ranunculales</taxon>
        <taxon>Ranunculaceae</taxon>
        <taxon>Thalictroideae</taxon>
        <taxon>Thalictrum</taxon>
    </lineage>
</organism>
<dbReference type="Proteomes" id="UP000554482">
    <property type="component" value="Unassembled WGS sequence"/>
</dbReference>
<feature type="coiled-coil region" evidence="1">
    <location>
        <begin position="38"/>
        <end position="115"/>
    </location>
</feature>
<gene>
    <name evidence="3" type="ORF">FRX31_009277</name>
</gene>
<evidence type="ECO:0000313" key="4">
    <source>
        <dbReference type="Proteomes" id="UP000554482"/>
    </source>
</evidence>
<name>A0A7J6WUN7_THATH</name>
<evidence type="ECO:0000313" key="3">
    <source>
        <dbReference type="EMBL" id="KAF5201136.1"/>
    </source>
</evidence>
<evidence type="ECO:0000256" key="1">
    <source>
        <dbReference type="SAM" id="Coils"/>
    </source>
</evidence>
<feature type="signal peptide" evidence="2">
    <location>
        <begin position="1"/>
        <end position="19"/>
    </location>
</feature>
<feature type="coiled-coil region" evidence="1">
    <location>
        <begin position="145"/>
        <end position="182"/>
    </location>
</feature>
<keyword evidence="4" id="KW-1185">Reference proteome</keyword>
<dbReference type="OrthoDB" id="1926336at2759"/>
<accession>A0A7J6WUN7</accession>
<reference evidence="3 4" key="1">
    <citation type="submission" date="2020-06" db="EMBL/GenBank/DDBJ databases">
        <title>Transcriptomic and genomic resources for Thalictrum thalictroides and T. hernandezii: Facilitating candidate gene discovery in an emerging model plant lineage.</title>
        <authorList>
            <person name="Arias T."/>
            <person name="Riano-Pachon D.M."/>
            <person name="Di Stilio V.S."/>
        </authorList>
    </citation>
    <scope>NUCLEOTIDE SEQUENCE [LARGE SCALE GENOMIC DNA]</scope>
    <source>
        <strain evidence="4">cv. WT478/WT964</strain>
        <tissue evidence="3">Leaves</tissue>
    </source>
</reference>
<proteinExistence type="predicted"/>
<comment type="caution">
    <text evidence="3">The sequence shown here is derived from an EMBL/GenBank/DDBJ whole genome shotgun (WGS) entry which is preliminary data.</text>
</comment>
<keyword evidence="1" id="KW-0175">Coiled coil</keyword>
<protein>
    <submittedName>
        <fullName evidence="3">Grip-like protein</fullName>
    </submittedName>
</protein>
<evidence type="ECO:0000256" key="2">
    <source>
        <dbReference type="SAM" id="SignalP"/>
    </source>
</evidence>
<sequence>MCTLYCFSISFIACFGVNARKHSDLDYICEARCEALASQRNESHKQDLQKELEELRLQYRKLKEDLQKELEELRLQYRKLKEEHDSFLDIADRMIEGKDKEISRLIDDNKNLNQTLLMRPMIEHNHYQNSAFQKQEMPSSTTAAEQQILEEIEELEHENRLHSQQEAMLKEELRNMERMKKREGVGMTYLKNVVLKLLETGKMNSQQVTI</sequence>
<dbReference type="AlphaFoldDB" id="A0A7J6WUN7"/>
<feature type="chain" id="PRO_5029663094" evidence="2">
    <location>
        <begin position="20"/>
        <end position="210"/>
    </location>
</feature>
<dbReference type="EMBL" id="JABWDY010009849">
    <property type="protein sequence ID" value="KAF5201136.1"/>
    <property type="molecule type" value="Genomic_DNA"/>
</dbReference>